<protein>
    <submittedName>
        <fullName evidence="1">SDR family oxidoreductase</fullName>
    </submittedName>
</protein>
<sequence length="265" mass="27463">MDLGLAGRSVLITGGSGGLGGTMAQVFAAEGARVALTYHRNKDAASAVVETVEKGGGQALALPYDLGDEESIRSATDAVTSAWGGIDVLVVNASPARGPDEHRGPFETVPPEQWRAQLREEVEGAFHTVQAVLPGMKARGWGRIVLMSASIVNRGMRGEEAYVASKAALHGLNRTLATELVGHGILSNAVAPGPTVTANLLPKVPPEIRATLAGLSPAEIQSVLNERIPHLRFGLPEDVANVVAFLGSDANRHVTGSVVNVAGGH</sequence>
<accession>A0ACD5BJF9</accession>
<organism evidence="1 2">
    <name type="scientific">Amycolatopsis coloradensis</name>
    <dbReference type="NCBI Taxonomy" id="76021"/>
    <lineage>
        <taxon>Bacteria</taxon>
        <taxon>Bacillati</taxon>
        <taxon>Actinomycetota</taxon>
        <taxon>Actinomycetes</taxon>
        <taxon>Pseudonocardiales</taxon>
        <taxon>Pseudonocardiaceae</taxon>
        <taxon>Amycolatopsis</taxon>
    </lineage>
</organism>
<gene>
    <name evidence="1" type="ORF">LCL61_28910</name>
</gene>
<proteinExistence type="predicted"/>
<dbReference type="EMBL" id="CP150484">
    <property type="protein sequence ID" value="WYW19572.1"/>
    <property type="molecule type" value="Genomic_DNA"/>
</dbReference>
<reference evidence="1" key="1">
    <citation type="submission" date="2023-10" db="EMBL/GenBank/DDBJ databases">
        <title>Whole genome sequencing of actinobacterial strain Amycolatopsis sp. (BCA-696) identifies the underlying plant growth-promoting genes.</title>
        <authorList>
            <person name="Gandham P."/>
            <person name="Vadla N."/>
            <person name="Saji A."/>
            <person name="Srinivas V."/>
            <person name="Ruperao P."/>
            <person name="Selvanayagam S."/>
            <person name="Saxena R.K."/>
            <person name="Rathore A."/>
            <person name="Gopalakrishnan S."/>
            <person name="Thakur V."/>
        </authorList>
    </citation>
    <scope>NUCLEOTIDE SEQUENCE</scope>
    <source>
        <strain evidence="1">BCA-696</strain>
    </source>
</reference>
<dbReference type="Proteomes" id="UP001456344">
    <property type="component" value="Chromosome"/>
</dbReference>
<name>A0ACD5BJF9_9PSEU</name>
<evidence type="ECO:0000313" key="1">
    <source>
        <dbReference type="EMBL" id="WYW19572.1"/>
    </source>
</evidence>
<keyword evidence="2" id="KW-1185">Reference proteome</keyword>
<evidence type="ECO:0000313" key="2">
    <source>
        <dbReference type="Proteomes" id="UP001456344"/>
    </source>
</evidence>